<feature type="compositionally biased region" description="Basic residues" evidence="1">
    <location>
        <begin position="691"/>
        <end position="700"/>
    </location>
</feature>
<proteinExistence type="predicted"/>
<dbReference type="InterPro" id="IPR001041">
    <property type="entry name" value="2Fe-2S_ferredoxin-type"/>
</dbReference>
<dbReference type="Gene3D" id="3.10.20.30">
    <property type="match status" value="1"/>
</dbReference>
<evidence type="ECO:0000313" key="4">
    <source>
        <dbReference type="Proteomes" id="UP001296873"/>
    </source>
</evidence>
<feature type="domain" description="2Fe-2S ferredoxin-type" evidence="2">
    <location>
        <begin position="28"/>
        <end position="135"/>
    </location>
</feature>
<dbReference type="Gene3D" id="3.30.420.480">
    <property type="entry name" value="Domain of unknown function (DUF4445)"/>
    <property type="match status" value="1"/>
</dbReference>
<evidence type="ECO:0000313" key="3">
    <source>
        <dbReference type="EMBL" id="MBK1669060.1"/>
    </source>
</evidence>
<dbReference type="Pfam" id="PF17650">
    <property type="entry name" value="RACo_linker"/>
    <property type="match status" value="1"/>
</dbReference>
<feature type="compositionally biased region" description="Basic and acidic residues" evidence="1">
    <location>
        <begin position="676"/>
        <end position="690"/>
    </location>
</feature>
<dbReference type="SUPFAM" id="SSF54292">
    <property type="entry name" value="2Fe-2S ferredoxin-like"/>
    <property type="match status" value="1"/>
</dbReference>
<dbReference type="InterPro" id="IPR041414">
    <property type="entry name" value="Raco-like_middle"/>
</dbReference>
<keyword evidence="4" id="KW-1185">Reference proteome</keyword>
<dbReference type="PANTHER" id="PTHR42895">
    <property type="entry name" value="IRON-SULFUR CLUSTER-BINDING PROTEIN-RELATED"/>
    <property type="match status" value="1"/>
</dbReference>
<dbReference type="EMBL" id="NRRL01000037">
    <property type="protein sequence ID" value="MBK1669060.1"/>
    <property type="molecule type" value="Genomic_DNA"/>
</dbReference>
<sequence length="700" mass="75111">MARAGRPSAALARGDIERTRMADSQDTALIVFTPSGRRGRFETGTPVLTAARQLGVDIDSVCGGRGLCGRCQCTIGEGRYAKHGIDSAADHVSAWSETETHYNARARRRPIKAGRRLSCQAQILDDVVVDIPADAQVHKQVVRKRAEARDIVLDPAVRLHYIEVEQPDMHKPTGDLERVYGALAAQWDLHELEDCDLYTIQWLQKALRDGDWKITVAVHMGKRITAVWPGFRDRAYGLAVDVGSTTIAAHLCDLQTGEVLVANGVMNPQIRFGEDLMSRVSYAMMNAGGAREMTDAVRGALNELIVETAAEAGIGTDEILNATFVGNPIMHHLLLGIDPTELGGAPFALATSAGLTLWASEMGIALHRDARVYVLPCIAGHVGADTAGVALSESPHLSEDTVLIVDVGTNAEILLGNKHRVLAASSPTGPAFEGAQISGGQRAANGAIERVRIDPQTLEPRYKVIGCELWSNQDGFAKAVRKVGVTGICGSGIIEALAEMYLAGVIAPDGTIDGALAARTERVQKDGRTWSYLLNAGEPEVRITQNDVRAIQLAKAALYAGARLLMDQLEIDTVDRIVLAGAFGSHIDVKYAMILGLIPDCDLAKVSSAGNAAGTGARIALLNKNARPEIERVVRQIEKIETAVEPAFQAHFVEAMGFPHSTAPYPRLRQSVALPEAKKPAPPEGGEQRTGRRRRARAAG</sequence>
<dbReference type="CDD" id="cd00207">
    <property type="entry name" value="fer2"/>
    <property type="match status" value="1"/>
</dbReference>
<dbReference type="Pfam" id="PF17651">
    <property type="entry name" value="Raco_middle"/>
    <property type="match status" value="1"/>
</dbReference>
<dbReference type="Proteomes" id="UP001296873">
    <property type="component" value="Unassembled WGS sequence"/>
</dbReference>
<name>A0ABS1DF16_9PROT</name>
<dbReference type="InterPro" id="IPR052911">
    <property type="entry name" value="Corrinoid_activation_enz"/>
</dbReference>
<dbReference type="InterPro" id="IPR040506">
    <property type="entry name" value="RACo_linker"/>
</dbReference>
<dbReference type="InterPro" id="IPR042259">
    <property type="entry name" value="Raco-like_middle_sf"/>
</dbReference>
<dbReference type="PROSITE" id="PS51085">
    <property type="entry name" value="2FE2S_FER_2"/>
    <property type="match status" value="1"/>
</dbReference>
<accession>A0ABS1DF16</accession>
<dbReference type="InterPro" id="IPR012675">
    <property type="entry name" value="Beta-grasp_dom_sf"/>
</dbReference>
<dbReference type="Gene3D" id="3.10.20.880">
    <property type="match status" value="1"/>
</dbReference>
<dbReference type="PANTHER" id="PTHR42895:SF1">
    <property type="entry name" value="IRON-SULFUR CLUSTER PROTEIN"/>
    <property type="match status" value="1"/>
</dbReference>
<evidence type="ECO:0000256" key="1">
    <source>
        <dbReference type="SAM" id="MobiDB-lite"/>
    </source>
</evidence>
<organism evidence="3 4">
    <name type="scientific">Rhodovibrio sodomensis</name>
    <dbReference type="NCBI Taxonomy" id="1088"/>
    <lineage>
        <taxon>Bacteria</taxon>
        <taxon>Pseudomonadati</taxon>
        <taxon>Pseudomonadota</taxon>
        <taxon>Alphaproteobacteria</taxon>
        <taxon>Rhodospirillales</taxon>
        <taxon>Rhodovibrionaceae</taxon>
        <taxon>Rhodovibrio</taxon>
    </lineage>
</organism>
<dbReference type="Pfam" id="PF14574">
    <property type="entry name" value="RACo_C_ter"/>
    <property type="match status" value="1"/>
</dbReference>
<dbReference type="Pfam" id="PF00111">
    <property type="entry name" value="Fer2"/>
    <property type="match status" value="1"/>
</dbReference>
<reference evidence="3 4" key="1">
    <citation type="journal article" date="2020" name="Microorganisms">
        <title>Osmotic Adaptation and Compatible Solute Biosynthesis of Phototrophic Bacteria as Revealed from Genome Analyses.</title>
        <authorList>
            <person name="Imhoff J.F."/>
            <person name="Rahn T."/>
            <person name="Kunzel S."/>
            <person name="Keller A."/>
            <person name="Neulinger S.C."/>
        </authorList>
    </citation>
    <scope>NUCLEOTIDE SEQUENCE [LARGE SCALE GENOMIC DNA]</scope>
    <source>
        <strain evidence="3 4">DSM 9895</strain>
    </source>
</reference>
<evidence type="ECO:0000259" key="2">
    <source>
        <dbReference type="PROSITE" id="PS51085"/>
    </source>
</evidence>
<dbReference type="InterPro" id="IPR036010">
    <property type="entry name" value="2Fe-2S_ferredoxin-like_sf"/>
</dbReference>
<protein>
    <submittedName>
        <fullName evidence="3">Drug:proton antiporter</fullName>
    </submittedName>
</protein>
<gene>
    <name evidence="3" type="ORF">CKO28_13560</name>
</gene>
<feature type="region of interest" description="Disordered" evidence="1">
    <location>
        <begin position="667"/>
        <end position="700"/>
    </location>
</feature>
<comment type="caution">
    <text evidence="3">The sequence shown here is derived from an EMBL/GenBank/DDBJ whole genome shotgun (WGS) entry which is preliminary data.</text>
</comment>
<dbReference type="InterPro" id="IPR027980">
    <property type="entry name" value="RACo_C"/>
</dbReference>